<name>A0A2R6NVW4_9APHY</name>
<evidence type="ECO:0000313" key="1">
    <source>
        <dbReference type="EMBL" id="PSR77468.1"/>
    </source>
</evidence>
<sequence>MDHDSPSAVFKEQVLKGLRGRLRPPPALLSSTDRMVLWMQICVTMDPKFAANAWNYYNENEDNLADLLNTAWGTQQFEDVRRRVHEAFRPVLTPPDEIRITEGFMSDFAYPKPDRSIRDCLLTTQDSATNARLGYHLFFMCLFRKLSAHFNAIQGKIPRQKMATDWKNHLKGEVRNKFYEDLIRDINAEKTKGYILDSAIDKAPEGLGSNEHLKDDTDAEKTTRSIVPSATDGACHELQSLIKIIKEHTSDGNDSDIKLVIYFDEAHTLFKAVQNHDPLFFILLSVLNAYRSQPLFVIFLSTVSHIAHLAPVRRQFTSIRAMNTEHHQPPITETPFDCAPPDCLPVQPYALTIDDITQIPFMARFGRPL</sequence>
<gene>
    <name evidence="1" type="ORF">PHLCEN_2v7899</name>
</gene>
<protein>
    <submittedName>
        <fullName evidence="1">Uncharacterized protein</fullName>
    </submittedName>
</protein>
<dbReference type="Proteomes" id="UP000186601">
    <property type="component" value="Unassembled WGS sequence"/>
</dbReference>
<organism evidence="1 2">
    <name type="scientific">Hermanssonia centrifuga</name>
    <dbReference type="NCBI Taxonomy" id="98765"/>
    <lineage>
        <taxon>Eukaryota</taxon>
        <taxon>Fungi</taxon>
        <taxon>Dikarya</taxon>
        <taxon>Basidiomycota</taxon>
        <taxon>Agaricomycotina</taxon>
        <taxon>Agaricomycetes</taxon>
        <taxon>Polyporales</taxon>
        <taxon>Meruliaceae</taxon>
        <taxon>Hermanssonia</taxon>
    </lineage>
</organism>
<accession>A0A2R6NVW4</accession>
<dbReference type="STRING" id="98765.A0A2R6NVW4"/>
<comment type="caution">
    <text evidence="1">The sequence shown here is derived from an EMBL/GenBank/DDBJ whole genome shotgun (WGS) entry which is preliminary data.</text>
</comment>
<dbReference type="AlphaFoldDB" id="A0A2R6NVW4"/>
<dbReference type="OrthoDB" id="3270019at2759"/>
<reference evidence="1 2" key="1">
    <citation type="submission" date="2018-02" db="EMBL/GenBank/DDBJ databases">
        <title>Genome sequence of the basidiomycete white-rot fungus Phlebia centrifuga.</title>
        <authorList>
            <person name="Granchi Z."/>
            <person name="Peng M."/>
            <person name="de Vries R.P."/>
            <person name="Hilden K."/>
            <person name="Makela M.R."/>
            <person name="Grigoriev I."/>
            <person name="Riley R."/>
        </authorList>
    </citation>
    <scope>NUCLEOTIDE SEQUENCE [LARGE SCALE GENOMIC DNA]</scope>
    <source>
        <strain evidence="1 2">FBCC195</strain>
    </source>
</reference>
<proteinExistence type="predicted"/>
<dbReference type="EMBL" id="MLYV02000794">
    <property type="protein sequence ID" value="PSR77468.1"/>
    <property type="molecule type" value="Genomic_DNA"/>
</dbReference>
<keyword evidence="2" id="KW-1185">Reference proteome</keyword>
<evidence type="ECO:0000313" key="2">
    <source>
        <dbReference type="Proteomes" id="UP000186601"/>
    </source>
</evidence>